<evidence type="ECO:0000313" key="2">
    <source>
        <dbReference type="EMBL" id="SFP17619.1"/>
    </source>
</evidence>
<keyword evidence="3" id="KW-1185">Reference proteome</keyword>
<dbReference type="STRING" id="655353.SAMN04488056_12625"/>
<name>A0A1I5N6Y6_9HYPH</name>
<evidence type="ECO:0000259" key="1">
    <source>
        <dbReference type="Pfam" id="PF14534"/>
    </source>
</evidence>
<dbReference type="Gene3D" id="3.10.450.50">
    <property type="match status" value="1"/>
</dbReference>
<reference evidence="2 3" key="1">
    <citation type="submission" date="2016-10" db="EMBL/GenBank/DDBJ databases">
        <authorList>
            <person name="de Groot N.N."/>
        </authorList>
    </citation>
    <scope>NUCLEOTIDE SEQUENCE [LARGE SCALE GENOMIC DNA]</scope>
    <source>
        <strain evidence="2 3">CGMCC 1.9157</strain>
    </source>
</reference>
<dbReference type="InterPro" id="IPR032710">
    <property type="entry name" value="NTF2-like_dom_sf"/>
</dbReference>
<sequence>MKANNSELESELLASWTQFREALVRGDTDALRTLLDDDFKLGHMTGYLQPRQEWLKEIEAGEAVYHSIQDAEVTVHLKTESRATVIARTRTEATVGGTKGQWQMSFVTEYMRRPGDWVAMQTHGSAW</sequence>
<gene>
    <name evidence="2" type="ORF">SAMN04488056_12625</name>
</gene>
<dbReference type="Proteomes" id="UP000199236">
    <property type="component" value="Unassembled WGS sequence"/>
</dbReference>
<evidence type="ECO:0000313" key="3">
    <source>
        <dbReference type="Proteomes" id="UP000199236"/>
    </source>
</evidence>
<dbReference type="AlphaFoldDB" id="A0A1I5N6Y6"/>
<dbReference type="EMBL" id="FOVR01000026">
    <property type="protein sequence ID" value="SFP17619.1"/>
    <property type="molecule type" value="Genomic_DNA"/>
</dbReference>
<dbReference type="SUPFAM" id="SSF54427">
    <property type="entry name" value="NTF2-like"/>
    <property type="match status" value="1"/>
</dbReference>
<protein>
    <recommendedName>
        <fullName evidence="1">DUF4440 domain-containing protein</fullName>
    </recommendedName>
</protein>
<feature type="domain" description="DUF4440" evidence="1">
    <location>
        <begin position="13"/>
        <end position="118"/>
    </location>
</feature>
<dbReference type="InterPro" id="IPR027843">
    <property type="entry name" value="DUF4440"/>
</dbReference>
<organism evidence="2 3">
    <name type="scientific">Cohaesibacter marisflavi</name>
    <dbReference type="NCBI Taxonomy" id="655353"/>
    <lineage>
        <taxon>Bacteria</taxon>
        <taxon>Pseudomonadati</taxon>
        <taxon>Pseudomonadota</taxon>
        <taxon>Alphaproteobacteria</taxon>
        <taxon>Hyphomicrobiales</taxon>
        <taxon>Cohaesibacteraceae</taxon>
    </lineage>
</organism>
<proteinExistence type="predicted"/>
<dbReference type="RefSeq" id="WP_175528231.1">
    <property type="nucleotide sequence ID" value="NZ_FOVR01000026.1"/>
</dbReference>
<dbReference type="Pfam" id="PF14534">
    <property type="entry name" value="DUF4440"/>
    <property type="match status" value="1"/>
</dbReference>
<accession>A0A1I5N6Y6</accession>